<dbReference type="EMBL" id="JAVJGV010000034">
    <property type="protein sequence ID" value="MDR5603356.1"/>
    <property type="molecule type" value="Genomic_DNA"/>
</dbReference>
<comment type="caution">
    <text evidence="3">The sequence shown here is derived from an EMBL/GenBank/DDBJ whole genome shotgun (WGS) entry which is preliminary data.</text>
</comment>
<keyword evidence="2" id="KW-0812">Transmembrane</keyword>
<feature type="transmembrane region" description="Helical" evidence="2">
    <location>
        <begin position="6"/>
        <end position="25"/>
    </location>
</feature>
<dbReference type="Proteomes" id="UP001255050">
    <property type="component" value="Unassembled WGS sequence"/>
</dbReference>
<feature type="non-terminal residue" evidence="3">
    <location>
        <position position="1"/>
    </location>
</feature>
<keyword evidence="2" id="KW-0472">Membrane</keyword>
<evidence type="ECO:0008006" key="5">
    <source>
        <dbReference type="Google" id="ProtNLM"/>
    </source>
</evidence>
<evidence type="ECO:0000313" key="4">
    <source>
        <dbReference type="Proteomes" id="UP001255050"/>
    </source>
</evidence>
<proteinExistence type="predicted"/>
<keyword evidence="4" id="KW-1185">Reference proteome</keyword>
<evidence type="ECO:0000313" key="3">
    <source>
        <dbReference type="EMBL" id="MDR5603356.1"/>
    </source>
</evidence>
<feature type="compositionally biased region" description="Basic and acidic residues" evidence="1">
    <location>
        <begin position="40"/>
        <end position="60"/>
    </location>
</feature>
<protein>
    <recommendedName>
        <fullName evidence="5">YokE-like PH domain-containing protein</fullName>
    </recommendedName>
</protein>
<evidence type="ECO:0000256" key="2">
    <source>
        <dbReference type="SAM" id="Phobius"/>
    </source>
</evidence>
<reference evidence="3 4" key="1">
    <citation type="submission" date="2023-08" db="EMBL/GenBank/DDBJ databases">
        <title>Whole genome sequencing of Staphylococcus coagulans NN-2474.</title>
        <authorList>
            <person name="Kropotov V.S."/>
            <person name="Boriskina E.V."/>
            <person name="Gordinskaya N.A."/>
            <person name="Shkurkina I.S."/>
            <person name="Kryazhev D.V."/>
            <person name="Alekseeva A.E."/>
            <person name="Makhova M.A."/>
        </authorList>
    </citation>
    <scope>NUCLEOTIDE SEQUENCE [LARGE SCALE GENOMIC DNA]</scope>
    <source>
        <strain evidence="3 4">NN-2474</strain>
    </source>
</reference>
<feature type="region of interest" description="Disordered" evidence="1">
    <location>
        <begin position="40"/>
        <end position="61"/>
    </location>
</feature>
<dbReference type="RefSeq" id="WP_309551430.1">
    <property type="nucleotide sequence ID" value="NZ_JAVJGV010000034.1"/>
</dbReference>
<name>A0ABU1EZ04_9STAP</name>
<gene>
    <name evidence="3" type="ORF">RCO12_07885</name>
</gene>
<sequence length="200" mass="23194">FGIANKGVSIVAFIFSIIVLIKYQLIEKEKKSDNLLKEDKSTNSKNLSKQEIKEKEKAQKQFENNQRSIKYFGVPDIDERVTSSTAAKYYPKIKSESEKVIVAVSCYIGKKRHYKRSTNFYVDKDTNARGILILTTENLHFISASNGFVKETYAINKVNGMKKINNYDLEVTYGRSKKYFVLTNFQNPKYFIRKYIDSTM</sequence>
<organism evidence="3 4">
    <name type="scientific">Staphylococcus coagulans</name>
    <dbReference type="NCBI Taxonomy" id="74706"/>
    <lineage>
        <taxon>Bacteria</taxon>
        <taxon>Bacillati</taxon>
        <taxon>Bacillota</taxon>
        <taxon>Bacilli</taxon>
        <taxon>Bacillales</taxon>
        <taxon>Staphylococcaceae</taxon>
        <taxon>Staphylococcus</taxon>
    </lineage>
</organism>
<evidence type="ECO:0000256" key="1">
    <source>
        <dbReference type="SAM" id="MobiDB-lite"/>
    </source>
</evidence>
<keyword evidence="2" id="KW-1133">Transmembrane helix</keyword>
<accession>A0ABU1EZ04</accession>